<dbReference type="AlphaFoldDB" id="A0A0D1ZD18"/>
<reference evidence="3 4" key="1">
    <citation type="submission" date="2015-01" db="EMBL/GenBank/DDBJ databases">
        <title>The Genome Sequence of Exophiala mesophila CBS40295.</title>
        <authorList>
            <consortium name="The Broad Institute Genomics Platform"/>
            <person name="Cuomo C."/>
            <person name="de Hoog S."/>
            <person name="Gorbushina A."/>
            <person name="Stielow B."/>
            <person name="Teixiera M."/>
            <person name="Abouelleil A."/>
            <person name="Chapman S.B."/>
            <person name="Priest M."/>
            <person name="Young S.K."/>
            <person name="Wortman J."/>
            <person name="Nusbaum C."/>
            <person name="Birren B."/>
        </authorList>
    </citation>
    <scope>NUCLEOTIDE SEQUENCE [LARGE SCALE GENOMIC DNA]</scope>
    <source>
        <strain evidence="3 4">CBS 40295</strain>
    </source>
</reference>
<dbReference type="Proteomes" id="UP000054302">
    <property type="component" value="Unassembled WGS sequence"/>
</dbReference>
<evidence type="ECO:0000256" key="2">
    <source>
        <dbReference type="SAM" id="MobiDB-lite"/>
    </source>
</evidence>
<dbReference type="OMA" id="WDINTAY"/>
<feature type="compositionally biased region" description="Basic residues" evidence="2">
    <location>
        <begin position="280"/>
        <end position="292"/>
    </location>
</feature>
<feature type="region of interest" description="Disordered" evidence="2">
    <location>
        <begin position="261"/>
        <end position="306"/>
    </location>
</feature>
<organism evidence="3 4">
    <name type="scientific">Exophiala mesophila</name>
    <name type="common">Black yeast-like fungus</name>
    <dbReference type="NCBI Taxonomy" id="212818"/>
    <lineage>
        <taxon>Eukaryota</taxon>
        <taxon>Fungi</taxon>
        <taxon>Dikarya</taxon>
        <taxon>Ascomycota</taxon>
        <taxon>Pezizomycotina</taxon>
        <taxon>Eurotiomycetes</taxon>
        <taxon>Chaetothyriomycetidae</taxon>
        <taxon>Chaetothyriales</taxon>
        <taxon>Herpotrichiellaceae</taxon>
        <taxon>Exophiala</taxon>
    </lineage>
</organism>
<dbReference type="GeneID" id="27321685"/>
<feature type="coiled-coil region" evidence="1">
    <location>
        <begin position="196"/>
        <end position="241"/>
    </location>
</feature>
<evidence type="ECO:0000313" key="3">
    <source>
        <dbReference type="EMBL" id="KIV92552.1"/>
    </source>
</evidence>
<dbReference type="RefSeq" id="XP_016224126.1">
    <property type="nucleotide sequence ID" value="XM_016368338.1"/>
</dbReference>
<gene>
    <name evidence="3" type="ORF">PV10_03840</name>
</gene>
<evidence type="ECO:0000256" key="1">
    <source>
        <dbReference type="SAM" id="Coils"/>
    </source>
</evidence>
<name>A0A0D1ZD18_EXOME</name>
<dbReference type="VEuPathDB" id="FungiDB:PV10_03840"/>
<dbReference type="EMBL" id="KN847522">
    <property type="protein sequence ID" value="KIV92552.1"/>
    <property type="molecule type" value="Genomic_DNA"/>
</dbReference>
<accession>A0A0D1ZD18</accession>
<keyword evidence="1" id="KW-0175">Coiled coil</keyword>
<sequence>MASHTSGRDSAGLDAVRVTPSTAGGRLIPTGPVPVDVNNLNATWTRLQFVTQQYAGFQREACDIQRTLWTNIHTLLGQKTALEKSWWDINTAYNSKTDELNEMAENSVVLQEELLIAQEETEAARRQAEESEGRNQHLVEQQRFLQHDVDQARQKIRVLEKGVALHECTTGTTDPAKGAAIHELDSSENGMTTVRTLELQARMKEMEQDYEHTVERYKNELSSLEARLAVADQKLKQFEQTTDRTRTMDLIISPAVKREPLSSGIDENVKMEENETTGGGRRRQPKRARRGRKLEPKNADLRVVCH</sequence>
<keyword evidence="4" id="KW-1185">Reference proteome</keyword>
<evidence type="ECO:0000313" key="4">
    <source>
        <dbReference type="Proteomes" id="UP000054302"/>
    </source>
</evidence>
<proteinExistence type="predicted"/>
<feature type="coiled-coil region" evidence="1">
    <location>
        <begin position="100"/>
        <end position="141"/>
    </location>
</feature>
<dbReference type="OrthoDB" id="4115785at2759"/>
<dbReference type="HOGENOM" id="CLU_909217_0_0_1"/>
<protein>
    <submittedName>
        <fullName evidence="3">Uncharacterized protein</fullName>
    </submittedName>
</protein>